<organism evidence="16 17">
    <name type="scientific">Candidatus Stercoripulliclostridium merdipullorum</name>
    <dbReference type="NCBI Taxonomy" id="2840952"/>
    <lineage>
        <taxon>Bacteria</taxon>
        <taxon>Bacillati</taxon>
        <taxon>Bacillota</taxon>
        <taxon>Clostridia</taxon>
        <taxon>Eubacteriales</taxon>
        <taxon>Candidatus Stercoripulliclostridium</taxon>
    </lineage>
</organism>
<dbReference type="PRINTS" id="PR00982">
    <property type="entry name" value="TRNASYNTHLYS"/>
</dbReference>
<dbReference type="CDD" id="cd00775">
    <property type="entry name" value="LysRS_core"/>
    <property type="match status" value="1"/>
</dbReference>
<dbReference type="InterPro" id="IPR002313">
    <property type="entry name" value="Lys-tRNA-ligase_II"/>
</dbReference>
<keyword evidence="10 13" id="KW-0648">Protein biosynthesis</keyword>
<keyword evidence="4 13" id="KW-0963">Cytoplasm</keyword>
<reference evidence="16" key="2">
    <citation type="journal article" date="2021" name="PeerJ">
        <title>Extensive microbial diversity within the chicken gut microbiome revealed by metagenomics and culture.</title>
        <authorList>
            <person name="Gilroy R."/>
            <person name="Ravi A."/>
            <person name="Getino M."/>
            <person name="Pursley I."/>
            <person name="Horton D.L."/>
            <person name="Alikhan N.F."/>
            <person name="Baker D."/>
            <person name="Gharbi K."/>
            <person name="Hall N."/>
            <person name="Watson M."/>
            <person name="Adriaenssens E.M."/>
            <person name="Foster-Nyarko E."/>
            <person name="Jarju S."/>
            <person name="Secka A."/>
            <person name="Antonio M."/>
            <person name="Oren A."/>
            <person name="Chaudhuri R.R."/>
            <person name="La Ragione R."/>
            <person name="Hildebrand F."/>
            <person name="Pallen M.J."/>
        </authorList>
    </citation>
    <scope>NUCLEOTIDE SEQUENCE</scope>
    <source>
        <strain evidence="16">23406</strain>
    </source>
</reference>
<accession>A0A9D1NBY9</accession>
<comment type="subunit">
    <text evidence="3 13">Homodimer.</text>
</comment>
<keyword evidence="5 13" id="KW-0436">Ligase</keyword>
<dbReference type="GO" id="GO:0016740">
    <property type="term" value="F:transferase activity"/>
    <property type="evidence" value="ECO:0007669"/>
    <property type="project" value="UniProtKB-ARBA"/>
</dbReference>
<evidence type="ECO:0000256" key="4">
    <source>
        <dbReference type="ARBA" id="ARBA00022490"/>
    </source>
</evidence>
<dbReference type="GO" id="GO:0005829">
    <property type="term" value="C:cytosol"/>
    <property type="evidence" value="ECO:0007669"/>
    <property type="project" value="TreeGrafter"/>
</dbReference>
<feature type="binding site" evidence="13">
    <location>
        <position position="414"/>
    </location>
    <ligand>
        <name>Mg(2+)</name>
        <dbReference type="ChEBI" id="CHEBI:18420"/>
        <label>1</label>
    </ligand>
</feature>
<dbReference type="Pfam" id="PF01336">
    <property type="entry name" value="tRNA_anti-codon"/>
    <property type="match status" value="1"/>
</dbReference>
<keyword evidence="7 13" id="KW-0547">Nucleotide-binding</keyword>
<feature type="binding site" evidence="13">
    <location>
        <position position="414"/>
    </location>
    <ligand>
        <name>Mg(2+)</name>
        <dbReference type="ChEBI" id="CHEBI:18420"/>
        <label>2</label>
    </ligand>
</feature>
<dbReference type="HAMAP" id="MF_00252">
    <property type="entry name" value="Lys_tRNA_synth_class2"/>
    <property type="match status" value="1"/>
</dbReference>
<dbReference type="GO" id="GO:0004824">
    <property type="term" value="F:lysine-tRNA ligase activity"/>
    <property type="evidence" value="ECO:0007669"/>
    <property type="project" value="UniProtKB-UniRule"/>
</dbReference>
<dbReference type="GO" id="GO:0000287">
    <property type="term" value="F:magnesium ion binding"/>
    <property type="evidence" value="ECO:0007669"/>
    <property type="project" value="UniProtKB-UniRule"/>
</dbReference>
<dbReference type="PANTHER" id="PTHR42918">
    <property type="entry name" value="LYSYL-TRNA SYNTHETASE"/>
    <property type="match status" value="1"/>
</dbReference>
<evidence type="ECO:0000256" key="10">
    <source>
        <dbReference type="ARBA" id="ARBA00022917"/>
    </source>
</evidence>
<sequence>MDDRNMMPETAAEDINELIAVRREKLAALRAEGKDPYQEVRFDVTAHAKDIFDDYAAYEGKTVRMAGRIMSRRIMGKASFAHIQDGTAEIQMYFRIDGVGPEQYDAFKKTDIGDIIGVEGEVFTTHKGEISLKVTSFLLLSKSLLPLPEKFHGLRDTDLRYRQRYVDLIMNPEVKETFVKRSKIVSAIRAFLDGKGFLEVETPILNTIMGGANARPFVTHHNTLDLDMYLRIAPELYLKRLIVGGFLKVYEMGRLFRNEGMSIKHNPEFTTMELYQAYTDYNGMMDIVEELYQYCAETVLGTTEITYQGTPIHLGGKWRRVTMADLVKEHTGIDFYADDMPTVIRKAESVGVYLDKDVSWGNAMYKIFDQLIEEKLVQPTFVIDYPVEVSPLAKRKKDDPRLTERFEFFIYAREMGNAFSELNDPIDQRGRFEDQVKARAAGDDEAQMMDEDFVTALEYGMPPTGGLGIGIDRMIMLFTDQASIRDVLLFPTMKPRA</sequence>
<feature type="domain" description="Aminoacyl-transfer RNA synthetases class-II family profile" evidence="15">
    <location>
        <begin position="181"/>
        <end position="495"/>
    </location>
</feature>
<keyword evidence="6 13" id="KW-0479">Metal-binding</keyword>
<dbReference type="InterPro" id="IPR004364">
    <property type="entry name" value="Aa-tRNA-synt_II"/>
</dbReference>
<gene>
    <name evidence="13 16" type="primary">lysS</name>
    <name evidence="16" type="ORF">IAB14_03655</name>
</gene>
<proteinExistence type="inferred from homology"/>
<dbReference type="GO" id="GO:0000049">
    <property type="term" value="F:tRNA binding"/>
    <property type="evidence" value="ECO:0007669"/>
    <property type="project" value="TreeGrafter"/>
</dbReference>
<comment type="subcellular location">
    <subcellularLocation>
        <location evidence="1 13">Cytoplasm</location>
    </subcellularLocation>
</comment>
<evidence type="ECO:0000256" key="5">
    <source>
        <dbReference type="ARBA" id="ARBA00022598"/>
    </source>
</evidence>
<keyword evidence="9 13" id="KW-0460">Magnesium</keyword>
<evidence type="ECO:0000256" key="9">
    <source>
        <dbReference type="ARBA" id="ARBA00022842"/>
    </source>
</evidence>
<dbReference type="InterPro" id="IPR006195">
    <property type="entry name" value="aa-tRNA-synth_II"/>
</dbReference>
<feature type="binding site" evidence="13">
    <location>
        <position position="407"/>
    </location>
    <ligand>
        <name>Mg(2+)</name>
        <dbReference type="ChEBI" id="CHEBI:18420"/>
        <label>1</label>
    </ligand>
</feature>
<evidence type="ECO:0000256" key="3">
    <source>
        <dbReference type="ARBA" id="ARBA00011738"/>
    </source>
</evidence>
<dbReference type="PROSITE" id="PS50862">
    <property type="entry name" value="AA_TRNA_LIGASE_II"/>
    <property type="match status" value="1"/>
</dbReference>
<keyword evidence="8 13" id="KW-0067">ATP-binding</keyword>
<evidence type="ECO:0000313" key="17">
    <source>
        <dbReference type="Proteomes" id="UP000886891"/>
    </source>
</evidence>
<dbReference type="Proteomes" id="UP000886891">
    <property type="component" value="Unassembled WGS sequence"/>
</dbReference>
<dbReference type="InterPro" id="IPR004365">
    <property type="entry name" value="NA-bd_OB_tRNA"/>
</dbReference>
<dbReference type="GO" id="GO:0006430">
    <property type="term" value="P:lysyl-tRNA aminoacylation"/>
    <property type="evidence" value="ECO:0007669"/>
    <property type="project" value="UniProtKB-UniRule"/>
</dbReference>
<evidence type="ECO:0000256" key="13">
    <source>
        <dbReference type="HAMAP-Rule" id="MF_00252"/>
    </source>
</evidence>
<evidence type="ECO:0000313" key="16">
    <source>
        <dbReference type="EMBL" id="HIV00195.1"/>
    </source>
</evidence>
<evidence type="ECO:0000256" key="1">
    <source>
        <dbReference type="ARBA" id="ARBA00004496"/>
    </source>
</evidence>
<dbReference type="Pfam" id="PF00152">
    <property type="entry name" value="tRNA-synt_2"/>
    <property type="match status" value="1"/>
</dbReference>
<dbReference type="InterPro" id="IPR012340">
    <property type="entry name" value="NA-bd_OB-fold"/>
</dbReference>
<dbReference type="Gene3D" id="2.40.50.140">
    <property type="entry name" value="Nucleic acid-binding proteins"/>
    <property type="match status" value="1"/>
</dbReference>
<comment type="similarity">
    <text evidence="2 13">Belongs to the class-II aminoacyl-tRNA synthetase family.</text>
</comment>
<dbReference type="EMBL" id="DVOH01000024">
    <property type="protein sequence ID" value="HIV00195.1"/>
    <property type="molecule type" value="Genomic_DNA"/>
</dbReference>
<name>A0A9D1NBY9_9FIRM</name>
<dbReference type="EC" id="6.1.1.6" evidence="13"/>
<dbReference type="InterPro" id="IPR044136">
    <property type="entry name" value="Lys-tRNA-ligase_II_N"/>
</dbReference>
<reference evidence="16" key="1">
    <citation type="submission" date="2020-10" db="EMBL/GenBank/DDBJ databases">
        <authorList>
            <person name="Gilroy R."/>
        </authorList>
    </citation>
    <scope>NUCLEOTIDE SEQUENCE</scope>
    <source>
        <strain evidence="16">23406</strain>
    </source>
</reference>
<comment type="catalytic activity">
    <reaction evidence="12 13 14">
        <text>tRNA(Lys) + L-lysine + ATP = L-lysyl-tRNA(Lys) + AMP + diphosphate</text>
        <dbReference type="Rhea" id="RHEA:20792"/>
        <dbReference type="Rhea" id="RHEA-COMP:9696"/>
        <dbReference type="Rhea" id="RHEA-COMP:9697"/>
        <dbReference type="ChEBI" id="CHEBI:30616"/>
        <dbReference type="ChEBI" id="CHEBI:32551"/>
        <dbReference type="ChEBI" id="CHEBI:33019"/>
        <dbReference type="ChEBI" id="CHEBI:78442"/>
        <dbReference type="ChEBI" id="CHEBI:78529"/>
        <dbReference type="ChEBI" id="CHEBI:456215"/>
        <dbReference type="EC" id="6.1.1.6"/>
    </reaction>
</comment>
<evidence type="ECO:0000259" key="15">
    <source>
        <dbReference type="PROSITE" id="PS50862"/>
    </source>
</evidence>
<comment type="caution">
    <text evidence="16">The sequence shown here is derived from an EMBL/GenBank/DDBJ whole genome shotgun (WGS) entry which is preliminary data.</text>
</comment>
<dbReference type="InterPro" id="IPR045864">
    <property type="entry name" value="aa-tRNA-synth_II/BPL/LPL"/>
</dbReference>
<comment type="cofactor">
    <cofactor evidence="13 14">
        <name>Mg(2+)</name>
        <dbReference type="ChEBI" id="CHEBI:18420"/>
    </cofactor>
    <text evidence="13 14">Binds 3 Mg(2+) ions per subunit.</text>
</comment>
<evidence type="ECO:0000256" key="14">
    <source>
        <dbReference type="RuleBase" id="RU000336"/>
    </source>
</evidence>
<dbReference type="PANTHER" id="PTHR42918:SF15">
    <property type="entry name" value="LYSINE--TRNA LIGASE, CHLOROPLASTIC_MITOCHONDRIAL"/>
    <property type="match status" value="1"/>
</dbReference>
<dbReference type="GO" id="GO:0005524">
    <property type="term" value="F:ATP binding"/>
    <property type="evidence" value="ECO:0007669"/>
    <property type="project" value="UniProtKB-UniRule"/>
</dbReference>
<dbReference type="FunFam" id="3.30.930.10:FF:000001">
    <property type="entry name" value="Lysine--tRNA ligase"/>
    <property type="match status" value="1"/>
</dbReference>
<dbReference type="Gene3D" id="3.30.930.10">
    <property type="entry name" value="Bira Bifunctional Protein, Domain 2"/>
    <property type="match status" value="1"/>
</dbReference>
<protein>
    <recommendedName>
        <fullName evidence="13">Lysine--tRNA ligase</fullName>
        <ecNumber evidence="13">6.1.1.6</ecNumber>
    </recommendedName>
    <alternativeName>
        <fullName evidence="13">Lysyl-tRNA synthetase</fullName>
        <shortName evidence="13">LysRS</shortName>
    </alternativeName>
</protein>
<dbReference type="NCBIfam" id="TIGR00499">
    <property type="entry name" value="lysS_bact"/>
    <property type="match status" value="1"/>
</dbReference>
<evidence type="ECO:0000256" key="12">
    <source>
        <dbReference type="ARBA" id="ARBA00048573"/>
    </source>
</evidence>
<dbReference type="CDD" id="cd04322">
    <property type="entry name" value="LysRS_N"/>
    <property type="match status" value="1"/>
</dbReference>
<dbReference type="InterPro" id="IPR018149">
    <property type="entry name" value="Lys-tRNA-synth_II_C"/>
</dbReference>
<dbReference type="SUPFAM" id="SSF55681">
    <property type="entry name" value="Class II aaRS and biotin synthetases"/>
    <property type="match status" value="1"/>
</dbReference>
<dbReference type="SUPFAM" id="SSF50249">
    <property type="entry name" value="Nucleic acid-binding proteins"/>
    <property type="match status" value="1"/>
</dbReference>
<dbReference type="NCBIfam" id="NF001756">
    <property type="entry name" value="PRK00484.1"/>
    <property type="match status" value="1"/>
</dbReference>
<evidence type="ECO:0000256" key="8">
    <source>
        <dbReference type="ARBA" id="ARBA00022840"/>
    </source>
</evidence>
<evidence type="ECO:0000256" key="7">
    <source>
        <dbReference type="ARBA" id="ARBA00022741"/>
    </source>
</evidence>
<dbReference type="FunFam" id="2.40.50.140:FF:000024">
    <property type="entry name" value="Lysine--tRNA ligase"/>
    <property type="match status" value="1"/>
</dbReference>
<evidence type="ECO:0000256" key="6">
    <source>
        <dbReference type="ARBA" id="ARBA00022723"/>
    </source>
</evidence>
<dbReference type="GO" id="GO:0140096">
    <property type="term" value="F:catalytic activity, acting on a protein"/>
    <property type="evidence" value="ECO:0007669"/>
    <property type="project" value="UniProtKB-ARBA"/>
</dbReference>
<evidence type="ECO:0000256" key="2">
    <source>
        <dbReference type="ARBA" id="ARBA00008226"/>
    </source>
</evidence>
<dbReference type="AlphaFoldDB" id="A0A9D1NBY9"/>
<keyword evidence="11 13" id="KW-0030">Aminoacyl-tRNA synthetase</keyword>
<evidence type="ECO:0000256" key="11">
    <source>
        <dbReference type="ARBA" id="ARBA00023146"/>
    </source>
</evidence>